<comment type="catalytic activity">
    <reaction evidence="5 15">
        <text>L-phenylalanyl-tRNA(Phe) + an N-terminal L-alpha-aminoacyl-[protein] = an N-terminal L-phenylalanyl-L-alpha-aminoacyl-[protein] + tRNA(Phe)</text>
        <dbReference type="Rhea" id="RHEA:43632"/>
        <dbReference type="Rhea" id="RHEA-COMP:9668"/>
        <dbReference type="Rhea" id="RHEA-COMP:9699"/>
        <dbReference type="Rhea" id="RHEA-COMP:10636"/>
        <dbReference type="Rhea" id="RHEA-COMP:10637"/>
        <dbReference type="ChEBI" id="CHEBI:78442"/>
        <dbReference type="ChEBI" id="CHEBI:78531"/>
        <dbReference type="ChEBI" id="CHEBI:78597"/>
        <dbReference type="ChEBI" id="CHEBI:83561"/>
        <dbReference type="EC" id="2.3.2.6"/>
    </reaction>
</comment>
<proteinExistence type="inferred from homology"/>
<evidence type="ECO:0000256" key="7">
    <source>
        <dbReference type="ARBA" id="ARBA00051538"/>
    </source>
</evidence>
<evidence type="ECO:0000256" key="12">
    <source>
        <dbReference type="ARBA" id="ARBA00077136"/>
    </source>
</evidence>
<comment type="caution">
    <text evidence="16">The sequence shown here is derived from an EMBL/GenBank/DDBJ whole genome shotgun (WGS) entry which is preliminary data.</text>
</comment>
<gene>
    <name evidence="15" type="primary">aat</name>
    <name evidence="16" type="ORF">HNQ52_001824</name>
</gene>
<dbReference type="InterPro" id="IPR042203">
    <property type="entry name" value="Leu/Phe-tRNA_Trfase_C"/>
</dbReference>
<evidence type="ECO:0000256" key="14">
    <source>
        <dbReference type="ARBA" id="ARBA00083640"/>
    </source>
</evidence>
<dbReference type="InterPro" id="IPR016181">
    <property type="entry name" value="Acyl_CoA_acyltransferase"/>
</dbReference>
<evidence type="ECO:0000256" key="11">
    <source>
        <dbReference type="ARBA" id="ARBA00074372"/>
    </source>
</evidence>
<dbReference type="AlphaFoldDB" id="A0A7W8FZB9"/>
<evidence type="ECO:0000256" key="3">
    <source>
        <dbReference type="ARBA" id="ARBA00022679"/>
    </source>
</evidence>
<dbReference type="PANTHER" id="PTHR30098">
    <property type="entry name" value="LEUCYL/PHENYLALANYL-TRNA--PROTEIN TRANSFERASE"/>
    <property type="match status" value="1"/>
</dbReference>
<evidence type="ECO:0000256" key="5">
    <source>
        <dbReference type="ARBA" id="ARBA00050607"/>
    </source>
</evidence>
<dbReference type="PANTHER" id="PTHR30098:SF2">
    <property type="entry name" value="LEUCYL_PHENYLALANYL-TRNA--PROTEIN TRANSFERASE"/>
    <property type="match status" value="1"/>
</dbReference>
<dbReference type="Gene3D" id="3.30.70.3550">
    <property type="entry name" value="Leucyl/phenylalanyl-tRNA-protein transferase, N-terminal domain"/>
    <property type="match status" value="1"/>
</dbReference>
<protein>
    <recommendedName>
        <fullName evidence="11 15">Leucyl/phenylalanyl-tRNA--protein transferase</fullName>
        <ecNumber evidence="10 15">2.3.2.6</ecNumber>
    </recommendedName>
    <alternativeName>
        <fullName evidence="12 15">L/F-transferase</fullName>
    </alternativeName>
    <alternativeName>
        <fullName evidence="13 15">Leucyltransferase</fullName>
    </alternativeName>
    <alternativeName>
        <fullName evidence="14 15">Phenyalanyltransferase</fullName>
    </alternativeName>
</protein>
<name>A0A7W8FZB9_9GAMM</name>
<dbReference type="RefSeq" id="WP_183960822.1">
    <property type="nucleotide sequence ID" value="NZ_JACHHP010000003.1"/>
</dbReference>
<dbReference type="Proteomes" id="UP000521199">
    <property type="component" value="Unassembled WGS sequence"/>
</dbReference>
<evidence type="ECO:0000256" key="1">
    <source>
        <dbReference type="ARBA" id="ARBA00004496"/>
    </source>
</evidence>
<dbReference type="Pfam" id="PF03588">
    <property type="entry name" value="Leu_Phe_trans"/>
    <property type="match status" value="1"/>
</dbReference>
<dbReference type="GO" id="GO:0030163">
    <property type="term" value="P:protein catabolic process"/>
    <property type="evidence" value="ECO:0007669"/>
    <property type="project" value="UniProtKB-UniRule"/>
</dbReference>
<evidence type="ECO:0000256" key="2">
    <source>
        <dbReference type="ARBA" id="ARBA00022490"/>
    </source>
</evidence>
<comment type="similarity">
    <text evidence="9 15">Belongs to the L/F-transferase family.</text>
</comment>
<evidence type="ECO:0000313" key="17">
    <source>
        <dbReference type="Proteomes" id="UP000521199"/>
    </source>
</evidence>
<dbReference type="GO" id="GO:0005737">
    <property type="term" value="C:cytoplasm"/>
    <property type="evidence" value="ECO:0007669"/>
    <property type="project" value="UniProtKB-SubCell"/>
</dbReference>
<dbReference type="EMBL" id="JACHHP010000003">
    <property type="protein sequence ID" value="MBB5208282.1"/>
    <property type="molecule type" value="Genomic_DNA"/>
</dbReference>
<comment type="catalytic activity">
    <reaction evidence="7 15">
        <text>N-terminal L-lysyl-[protein] + L-leucyl-tRNA(Leu) = N-terminal L-leucyl-L-lysyl-[protein] + tRNA(Leu) + H(+)</text>
        <dbReference type="Rhea" id="RHEA:12340"/>
        <dbReference type="Rhea" id="RHEA-COMP:9613"/>
        <dbReference type="Rhea" id="RHEA-COMP:9622"/>
        <dbReference type="Rhea" id="RHEA-COMP:12670"/>
        <dbReference type="Rhea" id="RHEA-COMP:12671"/>
        <dbReference type="ChEBI" id="CHEBI:15378"/>
        <dbReference type="ChEBI" id="CHEBI:65249"/>
        <dbReference type="ChEBI" id="CHEBI:78442"/>
        <dbReference type="ChEBI" id="CHEBI:78494"/>
        <dbReference type="ChEBI" id="CHEBI:133043"/>
        <dbReference type="EC" id="2.3.2.6"/>
    </reaction>
</comment>
<evidence type="ECO:0000256" key="10">
    <source>
        <dbReference type="ARBA" id="ARBA00066767"/>
    </source>
</evidence>
<dbReference type="NCBIfam" id="TIGR00667">
    <property type="entry name" value="aat"/>
    <property type="match status" value="1"/>
</dbReference>
<dbReference type="InterPro" id="IPR004616">
    <property type="entry name" value="Leu/Phe-tRNA_Trfase"/>
</dbReference>
<dbReference type="HAMAP" id="MF_00688">
    <property type="entry name" value="Leu_Phe_trans"/>
    <property type="match status" value="1"/>
</dbReference>
<evidence type="ECO:0000313" key="16">
    <source>
        <dbReference type="EMBL" id="MBB5208282.1"/>
    </source>
</evidence>
<dbReference type="SUPFAM" id="SSF55729">
    <property type="entry name" value="Acyl-CoA N-acyltransferases (Nat)"/>
    <property type="match status" value="1"/>
</dbReference>
<dbReference type="FunFam" id="3.30.70.3550:FF:000001">
    <property type="entry name" value="Leucyl/phenylalanyl-tRNA--protein transferase"/>
    <property type="match status" value="1"/>
</dbReference>
<evidence type="ECO:0000256" key="15">
    <source>
        <dbReference type="HAMAP-Rule" id="MF_00688"/>
    </source>
</evidence>
<dbReference type="GO" id="GO:0008914">
    <property type="term" value="F:leucyl-tRNA--protein transferase activity"/>
    <property type="evidence" value="ECO:0007669"/>
    <property type="project" value="UniProtKB-UniRule"/>
</dbReference>
<keyword evidence="4 15" id="KW-0012">Acyltransferase</keyword>
<keyword evidence="17" id="KW-1185">Reference proteome</keyword>
<comment type="function">
    <text evidence="8 15">Functions in the N-end rule pathway of protein degradation where it conjugates Leu, Phe and, less efficiently, Met from aminoacyl-tRNAs to the N-termini of proteins containing an N-terminal arginine or lysine.</text>
</comment>
<sequence>MSLRLPRLSDDPDAPFPPVDSALHEPDGLLAFGGDLQPRRLLNAYRHGIFPWYSDDEPILWWSPDPRCVFDTGRFALPRRFRRTLRGSTWTVTFDRAFAQVVAACATAPRAGQRGTWITEAMQAAYGALHRLGHAHSAEVWADGQLAGGLYGVAVGGVFCGESMFSARSGGSKVALAAICRVLAGHGVDLLDAQVPNPHLARLGAQPMARSRYLHHLRHAEPGRLPVAPWCDAIAPFDAASLA</sequence>
<organism evidence="16 17">
    <name type="scientific">Chiayiivirga flava</name>
    <dbReference type="NCBI Taxonomy" id="659595"/>
    <lineage>
        <taxon>Bacteria</taxon>
        <taxon>Pseudomonadati</taxon>
        <taxon>Pseudomonadota</taxon>
        <taxon>Gammaproteobacteria</taxon>
        <taxon>Lysobacterales</taxon>
        <taxon>Lysobacteraceae</taxon>
        <taxon>Chiayiivirga</taxon>
    </lineage>
</organism>
<comment type="catalytic activity">
    <reaction evidence="6 15">
        <text>N-terminal L-arginyl-[protein] + L-leucyl-tRNA(Leu) = N-terminal L-leucyl-L-arginyl-[protein] + tRNA(Leu) + H(+)</text>
        <dbReference type="Rhea" id="RHEA:50416"/>
        <dbReference type="Rhea" id="RHEA-COMP:9613"/>
        <dbReference type="Rhea" id="RHEA-COMP:9622"/>
        <dbReference type="Rhea" id="RHEA-COMP:12672"/>
        <dbReference type="Rhea" id="RHEA-COMP:12673"/>
        <dbReference type="ChEBI" id="CHEBI:15378"/>
        <dbReference type="ChEBI" id="CHEBI:64719"/>
        <dbReference type="ChEBI" id="CHEBI:78442"/>
        <dbReference type="ChEBI" id="CHEBI:78494"/>
        <dbReference type="ChEBI" id="CHEBI:133044"/>
        <dbReference type="EC" id="2.3.2.6"/>
    </reaction>
</comment>
<evidence type="ECO:0000256" key="8">
    <source>
        <dbReference type="ARBA" id="ARBA00054043"/>
    </source>
</evidence>
<comment type="subcellular location">
    <subcellularLocation>
        <location evidence="1 15">Cytoplasm</location>
    </subcellularLocation>
</comment>
<evidence type="ECO:0000256" key="6">
    <source>
        <dbReference type="ARBA" id="ARBA00050652"/>
    </source>
</evidence>
<accession>A0A7W8FZB9</accession>
<keyword evidence="3 15" id="KW-0808">Transferase</keyword>
<keyword evidence="2 15" id="KW-0963">Cytoplasm</keyword>
<dbReference type="EC" id="2.3.2.6" evidence="10 15"/>
<dbReference type="InterPro" id="IPR042221">
    <property type="entry name" value="Leu/Phe-tRNA_Trfase_N"/>
</dbReference>
<dbReference type="Gene3D" id="3.40.630.70">
    <property type="entry name" value="Leucyl/phenylalanyl-tRNA-protein transferase, C-terminal domain"/>
    <property type="match status" value="1"/>
</dbReference>
<evidence type="ECO:0000256" key="4">
    <source>
        <dbReference type="ARBA" id="ARBA00023315"/>
    </source>
</evidence>
<evidence type="ECO:0000256" key="13">
    <source>
        <dbReference type="ARBA" id="ARBA00077165"/>
    </source>
</evidence>
<evidence type="ECO:0000256" key="9">
    <source>
        <dbReference type="ARBA" id="ARBA00061535"/>
    </source>
</evidence>
<reference evidence="16 17" key="1">
    <citation type="submission" date="2020-08" db="EMBL/GenBank/DDBJ databases">
        <title>Genomic Encyclopedia of Type Strains, Phase IV (KMG-IV): sequencing the most valuable type-strain genomes for metagenomic binning, comparative biology and taxonomic classification.</title>
        <authorList>
            <person name="Goeker M."/>
        </authorList>
    </citation>
    <scope>NUCLEOTIDE SEQUENCE [LARGE SCALE GENOMIC DNA]</scope>
    <source>
        <strain evidence="16 17">DSM 24163</strain>
    </source>
</reference>